<feature type="compositionally biased region" description="Polar residues" evidence="1">
    <location>
        <begin position="142"/>
        <end position="160"/>
    </location>
</feature>
<accession>A0A7E6ERH7</accession>
<dbReference type="RefSeq" id="XP_036357555.1">
    <property type="nucleotide sequence ID" value="XM_036501662.1"/>
</dbReference>
<name>A0A7E6ERH7_9MOLL</name>
<evidence type="ECO:0000313" key="2">
    <source>
        <dbReference type="Proteomes" id="UP000515154"/>
    </source>
</evidence>
<feature type="region of interest" description="Disordered" evidence="1">
    <location>
        <begin position="376"/>
        <end position="396"/>
    </location>
</feature>
<gene>
    <name evidence="3" type="primary">LOC118762687</name>
</gene>
<dbReference type="Proteomes" id="UP000515154">
    <property type="component" value="Linkage group LG3"/>
</dbReference>
<sequence>MVNEVQQEESIPTRVSLEKKTSPDWWRRTYDVRTSHGTLSSIRRFSVLRDVTSKASLASESITRDKTSTTTNFPSVEDKQVILEPKPKRIRMRNSTKGKSINSVAARKQGRPVINSKARQQTSALNDSEQLLDIIHREHSRTFPSENSQNSDTVQTTTGSSKINSMKDFLTSLVKVKGSKNQIASKTKLQTNNRTNQFIEPEDFLISTTNASVERKETQLLHLTDEGSGVNENLDSVLRNELGFEMNVNVKNTTSKATLPAVSTTGNIVEKNIDGLPERMLSVKPTLTSQTDVNDLVLSQQSLEADSVTLPNISVPAFHLQRNVTEMVNTVTEQLNISSVIQDVSFEMENPIDYKSSTEQTRSNDDIHIRPITTNTDSQAVPKNGTGTTGPNQSFKTTTNIKKKVSKLKTSVSLSNSFEIPSTGFEYNLINSTEYLEKVTPVYNSSKLDPYYSQAPPNNKSSVNPPFSRQHLLTLKNQTKSQQNRGKINQISLTFNITNNFSSIGVTPQSNITYEPAVSEVANNTSIKHPQLKPQMTSDKNNVHNVLTPIKATTLSFITGIDTNTQKTKISNPVLSTLLTSTTITRKKDKIHLSPSEELQPENSATNNEEVFTYSQLYPSTLHIPKPTTQTEFRTLKISTHTRTIEHTGNKEYFHGTSTFSTPRRVSSDNSDTIPAITSESKTVPSNVNEARSTLNPKVNTKFHERFPFTPSSVRQVFTTISPKSTTSSSFLKITLPKWIIISRNFEDFLRLSNRMTPKQKSNINLSSSCPLHLQKQ</sequence>
<proteinExistence type="predicted"/>
<feature type="region of interest" description="Disordered" evidence="1">
    <location>
        <begin position="647"/>
        <end position="671"/>
    </location>
</feature>
<feature type="compositionally biased region" description="Polar residues" evidence="1">
    <location>
        <begin position="656"/>
        <end position="671"/>
    </location>
</feature>
<dbReference type="AlphaFoldDB" id="A0A7E6ERH7"/>
<keyword evidence="2" id="KW-1185">Reference proteome</keyword>
<evidence type="ECO:0000256" key="1">
    <source>
        <dbReference type="SAM" id="MobiDB-lite"/>
    </source>
</evidence>
<reference evidence="3" key="1">
    <citation type="submission" date="2025-08" db="UniProtKB">
        <authorList>
            <consortium name="RefSeq"/>
        </authorList>
    </citation>
    <scope>IDENTIFICATION</scope>
</reference>
<evidence type="ECO:0000313" key="3">
    <source>
        <dbReference type="RefSeq" id="XP_036357555.1"/>
    </source>
</evidence>
<feature type="region of interest" description="Disordered" evidence="1">
    <location>
        <begin position="140"/>
        <end position="160"/>
    </location>
</feature>
<protein>
    <submittedName>
        <fullName evidence="3">Uncharacterized protein LOC118762687</fullName>
    </submittedName>
</protein>
<organism evidence="2 3">
    <name type="scientific">Octopus sinensis</name>
    <name type="common">East Asian common octopus</name>
    <dbReference type="NCBI Taxonomy" id="2607531"/>
    <lineage>
        <taxon>Eukaryota</taxon>
        <taxon>Metazoa</taxon>
        <taxon>Spiralia</taxon>
        <taxon>Lophotrochozoa</taxon>
        <taxon>Mollusca</taxon>
        <taxon>Cephalopoda</taxon>
        <taxon>Coleoidea</taxon>
        <taxon>Octopodiformes</taxon>
        <taxon>Octopoda</taxon>
        <taxon>Incirrata</taxon>
        <taxon>Octopodidae</taxon>
        <taxon>Octopus</taxon>
    </lineage>
</organism>
<dbReference type="KEGG" id="osn:118762687"/>